<feature type="compositionally biased region" description="Basic and acidic residues" evidence="1">
    <location>
        <begin position="1"/>
        <end position="11"/>
    </location>
</feature>
<feature type="region of interest" description="Disordered" evidence="1">
    <location>
        <begin position="1"/>
        <end position="48"/>
    </location>
</feature>
<proteinExistence type="predicted"/>
<dbReference type="Proteomes" id="UP000218824">
    <property type="component" value="Chromosome"/>
</dbReference>
<gene>
    <name evidence="2" type="ORF">LEN_1029</name>
</gene>
<evidence type="ECO:0000256" key="1">
    <source>
        <dbReference type="SAM" id="MobiDB-lite"/>
    </source>
</evidence>
<name>A0AAU9ACU5_LYSEN</name>
<accession>A0AAU9ACU5</accession>
<dbReference type="KEGG" id="lem:LEN_1029"/>
<evidence type="ECO:0000313" key="3">
    <source>
        <dbReference type="Proteomes" id="UP000218824"/>
    </source>
</evidence>
<organism evidence="2 3">
    <name type="scientific">Lysobacter enzymogenes</name>
    <dbReference type="NCBI Taxonomy" id="69"/>
    <lineage>
        <taxon>Bacteria</taxon>
        <taxon>Pseudomonadati</taxon>
        <taxon>Pseudomonadota</taxon>
        <taxon>Gammaproteobacteria</taxon>
        <taxon>Lysobacterales</taxon>
        <taxon>Lysobacteraceae</taxon>
        <taxon>Lysobacter</taxon>
    </lineage>
</organism>
<evidence type="ECO:0000313" key="2">
    <source>
        <dbReference type="EMBL" id="BAV96516.1"/>
    </source>
</evidence>
<dbReference type="EMBL" id="AP014940">
    <property type="protein sequence ID" value="BAV96516.1"/>
    <property type="molecule type" value="Genomic_DNA"/>
</dbReference>
<dbReference type="AlphaFoldDB" id="A0AAU9ACU5"/>
<protein>
    <submittedName>
        <fullName evidence="2">Uncharacterized protein</fullName>
    </submittedName>
</protein>
<sequence>MSGREGEDSRQAVHGPGQRADGPPGLEISDRAAHLRSAARVPEPARAA</sequence>
<reference evidence="2 3" key="1">
    <citation type="journal article" date="2017" name="DNA Res.">
        <title>Complete genome sequence and expression profile of the commercial lytic enzyme producer Lysobacter enzymogenes M497-1.</title>
        <authorList>
            <person name="Takami H."/>
            <person name="Toyoda A."/>
            <person name="Uchiyama I."/>
            <person name="Itoh T."/>
            <person name="Takaki Y."/>
            <person name="Arai W."/>
            <person name="Nishi S."/>
            <person name="Kawai M."/>
            <person name="Shinya K."/>
            <person name="Ikeda H."/>
        </authorList>
    </citation>
    <scope>NUCLEOTIDE SEQUENCE [LARGE SCALE GENOMIC DNA]</scope>
    <source>
        <strain evidence="2 3">M497-1</strain>
    </source>
</reference>